<gene>
    <name evidence="1" type="ORF">EKL94_12325</name>
</gene>
<name>A0A431UGS6_STEMA</name>
<organism evidence="1 2">
    <name type="scientific">Stenotrophomonas maltophilia</name>
    <name type="common">Pseudomonas maltophilia</name>
    <name type="synonym">Xanthomonas maltophilia</name>
    <dbReference type="NCBI Taxonomy" id="40324"/>
    <lineage>
        <taxon>Bacteria</taxon>
        <taxon>Pseudomonadati</taxon>
        <taxon>Pseudomonadota</taxon>
        <taxon>Gammaproteobacteria</taxon>
        <taxon>Lysobacterales</taxon>
        <taxon>Lysobacteraceae</taxon>
        <taxon>Stenotrophomonas</taxon>
        <taxon>Stenotrophomonas maltophilia group</taxon>
    </lineage>
</organism>
<evidence type="ECO:0000313" key="2">
    <source>
        <dbReference type="Proteomes" id="UP000271705"/>
    </source>
</evidence>
<reference evidence="1 2" key="1">
    <citation type="submission" date="2018-12" db="EMBL/GenBank/DDBJ databases">
        <authorList>
            <person name="Kartti S."/>
            <person name="Manni A."/>
            <person name="Chemao El Fihri M.W."/>
            <person name="Laamarti M."/>
            <person name="Temsamani L."/>
            <person name="El Jamali J.E."/>
            <person name="Ouadghiri M."/>
            <person name="Ibrahimi A."/>
            <person name="Filati-Maltouf A."/>
        </authorList>
    </citation>
    <scope>NUCLEOTIDE SEQUENCE [LARGE SCALE GENOMIC DNA]</scope>
    <source>
        <strain evidence="1 2">MDMC339</strain>
    </source>
</reference>
<dbReference type="EMBL" id="RXLZ01000033">
    <property type="protein sequence ID" value="RTQ88640.1"/>
    <property type="molecule type" value="Genomic_DNA"/>
</dbReference>
<comment type="caution">
    <text evidence="1">The sequence shown here is derived from an EMBL/GenBank/DDBJ whole genome shotgun (WGS) entry which is preliminary data.</text>
</comment>
<accession>A0A431UGS6</accession>
<dbReference type="Proteomes" id="UP000271705">
    <property type="component" value="Unassembled WGS sequence"/>
</dbReference>
<dbReference type="RefSeq" id="WP_126929324.1">
    <property type="nucleotide sequence ID" value="NZ_RXLZ01000033.1"/>
</dbReference>
<proteinExistence type="predicted"/>
<protein>
    <submittedName>
        <fullName evidence="1">Uncharacterized protein</fullName>
    </submittedName>
</protein>
<evidence type="ECO:0000313" key="1">
    <source>
        <dbReference type="EMBL" id="RTQ88640.1"/>
    </source>
</evidence>
<sequence length="119" mass="13224">MDVVISGDQYGALEKFVAAISARNRKALSERFLVPEDVIEEIFEAIGDYFDDEVTITAPHRRMTSIPGNSRPPVDAYRTNAGTVIVECVLLADGVPDEAILHVEFVDDSDHLHYRYIGS</sequence>
<dbReference type="AlphaFoldDB" id="A0A431UGS6"/>